<dbReference type="InParanoid" id="A0A2P6MY43"/>
<evidence type="ECO:0000313" key="4">
    <source>
        <dbReference type="Proteomes" id="UP000241769"/>
    </source>
</evidence>
<dbReference type="Pfam" id="PF13391">
    <property type="entry name" value="HNH_2"/>
    <property type="match status" value="2"/>
</dbReference>
<feature type="transmembrane region" description="Helical" evidence="1">
    <location>
        <begin position="23"/>
        <end position="42"/>
    </location>
</feature>
<dbReference type="InterPro" id="IPR003615">
    <property type="entry name" value="HNH_nuc"/>
</dbReference>
<evidence type="ECO:0000256" key="1">
    <source>
        <dbReference type="SAM" id="Phobius"/>
    </source>
</evidence>
<comment type="caution">
    <text evidence="3">The sequence shown here is derived from an EMBL/GenBank/DDBJ whole genome shotgun (WGS) entry which is preliminary data.</text>
</comment>
<evidence type="ECO:0000259" key="2">
    <source>
        <dbReference type="Pfam" id="PF13391"/>
    </source>
</evidence>
<evidence type="ECO:0000313" key="3">
    <source>
        <dbReference type="EMBL" id="PRP76631.1"/>
    </source>
</evidence>
<keyword evidence="4" id="KW-1185">Reference proteome</keyword>
<name>A0A2P6MY43_9EUKA</name>
<proteinExistence type="predicted"/>
<feature type="domain" description="HNH nuclease" evidence="2">
    <location>
        <begin position="450"/>
        <end position="510"/>
    </location>
</feature>
<dbReference type="EMBL" id="MDYQ01000311">
    <property type="protein sequence ID" value="PRP76631.1"/>
    <property type="molecule type" value="Genomic_DNA"/>
</dbReference>
<keyword evidence="1" id="KW-0472">Membrane</keyword>
<sequence>MRDCRIITHWVQSCSVISVRLPLTLFVLSYLLGGPIDLHLLVLSRLFLHCHHLILLHIESLITLAEAVPFWLGCFSNISFSDFASANRAFQGHIQVSFNFRDLGRAQVFGRLIDFVLDERVHSSWVRIVHCPFLEISSFSSVINHRHFEQSQRMPYTANHPNRAALLNLVQQHRQNGYNSAFRGKASTRILSDTTVEDDEIDSWYADAQAANSQPPPNNVDELWVDLRDAIVPPVQTAASPGPLWGSTGLSGSSSHLDQLIDRKVAEKMGEFMSQYSLAFLHIWTESVITELELGAPKRFKKALIVDCNAKSATRKGYLKCQMTGEEHYKGDMNAAHILPQRAVAFLPVFGLKTDDINSVRNGLLLCRGIERAFDQQQVAEKMGEFMSRYSLAFSHIWTESVITEPELGAPKRFKKALIVDRNAKSVSTKLSNVYVLKPIRPQEKGYLKCQMTGEEHYKGYVNAAHILPERAVAFLPVFGLKTDDINSVRNGLLLCRGIERAFDQQQICFIDAGPQGLILMVLDNNIRDDEAEPSRKKFSELEFETLSTPGLYSFKSLTSENLRIIGSQGNKHKCLSSAIWTLPQEMMMNTTGATNYLSLLQRTQGMSQMKK</sequence>
<dbReference type="Proteomes" id="UP000241769">
    <property type="component" value="Unassembled WGS sequence"/>
</dbReference>
<gene>
    <name evidence="3" type="ORF">PROFUN_14916</name>
</gene>
<dbReference type="OrthoDB" id="151325at2759"/>
<accession>A0A2P6MY43</accession>
<reference evidence="3 4" key="1">
    <citation type="journal article" date="2018" name="Genome Biol. Evol.">
        <title>Multiple Roots of Fruiting Body Formation in Amoebozoa.</title>
        <authorList>
            <person name="Hillmann F."/>
            <person name="Forbes G."/>
            <person name="Novohradska S."/>
            <person name="Ferling I."/>
            <person name="Riege K."/>
            <person name="Groth M."/>
            <person name="Westermann M."/>
            <person name="Marz M."/>
            <person name="Spaller T."/>
            <person name="Winckler T."/>
            <person name="Schaap P."/>
            <person name="Glockner G."/>
        </authorList>
    </citation>
    <scope>NUCLEOTIDE SEQUENCE [LARGE SCALE GENOMIC DNA]</scope>
    <source>
        <strain evidence="3 4">Jena</strain>
    </source>
</reference>
<dbReference type="AlphaFoldDB" id="A0A2P6MY43"/>
<protein>
    <recommendedName>
        <fullName evidence="2">HNH nuclease domain-containing protein</fullName>
    </recommendedName>
</protein>
<feature type="domain" description="HNH nuclease" evidence="2">
    <location>
        <begin position="321"/>
        <end position="379"/>
    </location>
</feature>
<keyword evidence="1" id="KW-1133">Transmembrane helix</keyword>
<keyword evidence="1" id="KW-0812">Transmembrane</keyword>
<organism evidence="3 4">
    <name type="scientific">Planoprotostelium fungivorum</name>
    <dbReference type="NCBI Taxonomy" id="1890364"/>
    <lineage>
        <taxon>Eukaryota</taxon>
        <taxon>Amoebozoa</taxon>
        <taxon>Evosea</taxon>
        <taxon>Variosea</taxon>
        <taxon>Cavosteliida</taxon>
        <taxon>Cavosteliaceae</taxon>
        <taxon>Planoprotostelium</taxon>
    </lineage>
</organism>